<dbReference type="EMBL" id="SLWM01000021">
    <property type="protein sequence ID" value="TCO14018.1"/>
    <property type="molecule type" value="Genomic_DNA"/>
</dbReference>
<evidence type="ECO:0000313" key="2">
    <source>
        <dbReference type="Proteomes" id="UP000295818"/>
    </source>
</evidence>
<proteinExistence type="predicted"/>
<organism evidence="1 2">
    <name type="scientific">Kribbella orskensis</name>
    <dbReference type="NCBI Taxonomy" id="2512216"/>
    <lineage>
        <taxon>Bacteria</taxon>
        <taxon>Bacillati</taxon>
        <taxon>Actinomycetota</taxon>
        <taxon>Actinomycetes</taxon>
        <taxon>Propionibacteriales</taxon>
        <taxon>Kribbellaceae</taxon>
        <taxon>Kribbella</taxon>
    </lineage>
</organism>
<evidence type="ECO:0000313" key="1">
    <source>
        <dbReference type="EMBL" id="TCO14018.1"/>
    </source>
</evidence>
<comment type="caution">
    <text evidence="1">The sequence shown here is derived from an EMBL/GenBank/DDBJ whole genome shotgun (WGS) entry which is preliminary data.</text>
</comment>
<dbReference type="Proteomes" id="UP000295818">
    <property type="component" value="Unassembled WGS sequence"/>
</dbReference>
<gene>
    <name evidence="1" type="ORF">EV644_12198</name>
</gene>
<protein>
    <submittedName>
        <fullName evidence="1">Uncharacterized protein</fullName>
    </submittedName>
</protein>
<sequence length="195" mass="21369">MSIFRRPTDPTEVVLRRLSKSLRWFRPSLADAPTPHLQLGHLAQHRLCPAIEQGDAAPVMTALAITEEALAGANLDHEPSAKLDHALTLGLVEVVSNWCSWPETPPAVVATIEAGMGPMTRGRWNSVRDQGNAVADWIRNGGAADRTGETPAAYREIMNADLRFLTRSDRQYVDETMAVGTADRVWFEKSTGQGV</sequence>
<name>A0ABY2BB34_9ACTN</name>
<accession>A0ABY2BB34</accession>
<reference evidence="1 2" key="1">
    <citation type="journal article" date="2015" name="Stand. Genomic Sci.">
        <title>Genomic Encyclopedia of Bacterial and Archaeal Type Strains, Phase III: the genomes of soil and plant-associated and newly described type strains.</title>
        <authorList>
            <person name="Whitman W.B."/>
            <person name="Woyke T."/>
            <person name="Klenk H.P."/>
            <person name="Zhou Y."/>
            <person name="Lilburn T.G."/>
            <person name="Beck B.J."/>
            <person name="De Vos P."/>
            <person name="Vandamme P."/>
            <person name="Eisen J.A."/>
            <person name="Garrity G."/>
            <person name="Hugenholtz P."/>
            <person name="Kyrpides N.C."/>
        </authorList>
    </citation>
    <scope>NUCLEOTIDE SEQUENCE [LARGE SCALE GENOMIC DNA]</scope>
    <source>
        <strain evidence="1 2">VKM Ac-2538</strain>
    </source>
</reference>
<keyword evidence="2" id="KW-1185">Reference proteome</keyword>